<dbReference type="InterPro" id="IPR015590">
    <property type="entry name" value="Aldehyde_DH_dom"/>
</dbReference>
<gene>
    <name evidence="8" type="ORF">TeGR_g9153</name>
</gene>
<dbReference type="SUPFAM" id="SSF53720">
    <property type="entry name" value="ALDH-like"/>
    <property type="match status" value="1"/>
</dbReference>
<dbReference type="InterPro" id="IPR012394">
    <property type="entry name" value="Aldehyde_DH_NAD(P)"/>
</dbReference>
<keyword evidence="9" id="KW-1185">Reference proteome</keyword>
<evidence type="ECO:0000256" key="3">
    <source>
        <dbReference type="PIRNR" id="PIRNR036492"/>
    </source>
</evidence>
<evidence type="ECO:0000259" key="7">
    <source>
        <dbReference type="Pfam" id="PF00171"/>
    </source>
</evidence>
<evidence type="ECO:0000313" key="8">
    <source>
        <dbReference type="EMBL" id="GMI28463.1"/>
    </source>
</evidence>
<keyword evidence="6" id="KW-1133">Transmembrane helix</keyword>
<dbReference type="PANTHER" id="PTHR43570:SF16">
    <property type="entry name" value="ALDEHYDE DEHYDROGENASE TYPE III, ISOFORM Q"/>
    <property type="match status" value="1"/>
</dbReference>
<dbReference type="CDD" id="cd07087">
    <property type="entry name" value="ALDH_F3-13-14_CALDH-like"/>
    <property type="match status" value="1"/>
</dbReference>
<name>A0ABQ6MKZ3_9STRA</name>
<evidence type="ECO:0000256" key="6">
    <source>
        <dbReference type="SAM" id="Phobius"/>
    </source>
</evidence>
<feature type="domain" description="Aldehyde dehydrogenase" evidence="7">
    <location>
        <begin position="89"/>
        <end position="521"/>
    </location>
</feature>
<feature type="active site" evidence="4">
    <location>
        <position position="297"/>
    </location>
</feature>
<protein>
    <recommendedName>
        <fullName evidence="3">Aldehyde dehydrogenase</fullName>
    </recommendedName>
</protein>
<sequence>MSTSTQDVEVGGLSEPILLTPPPLSSFEAPFRGVVPVLKSLLSLIFWLITELLLLPVNIILLPFSMCCGPRYKGVTPAELRRASVINNVSQIKPAVDSLKHAFRSGATRSHAWREQQILAILALVKENEDAILSAYSSDIGKPKCDWFLEKQAILGDANHMVVHLRELMQIEKRSIPLWMLPGSTYIVKEPLGTALVIGPYNYPMNLCLCPIIAAVAAGCNVVLKPSEQMPASEQLLAELLPKYMDPAAVLVVTGGVPETTALLEEKWDKIFFTGSERVASIIERKVAGSLTPLTLELGGKSPVVVDKSANFTVAARRILQGKFINAGATCIAPDYVLVEEGEAEQKLVAALKQVTLKMFGEDPQKSEFYCRVLNKMHMDRLEGYLADAKKKGAKVAAGGQTDAADRYFAPTILTDCDASMDCMQEEIFGPILPIVTVSSAEAAIDFVLSKPKPLGAYLFSSSWKVQRAFQSKVSSGGMCINDATVHVLGTDIPFGGVGPAGMGSYHGREGFNCFSHCKSVYSHDTMTDGLTWFRYLPFTGFTETVMGLVMGKSW</sequence>
<proteinExistence type="inferred from homology"/>
<dbReference type="Proteomes" id="UP001165060">
    <property type="component" value="Unassembled WGS sequence"/>
</dbReference>
<dbReference type="EMBL" id="BRYB01000359">
    <property type="protein sequence ID" value="GMI28463.1"/>
    <property type="molecule type" value="Genomic_DNA"/>
</dbReference>
<comment type="similarity">
    <text evidence="1 3 5">Belongs to the aldehyde dehydrogenase family.</text>
</comment>
<feature type="transmembrane region" description="Helical" evidence="6">
    <location>
        <begin position="44"/>
        <end position="64"/>
    </location>
</feature>
<dbReference type="InterPro" id="IPR029510">
    <property type="entry name" value="Ald_DH_CS_GLU"/>
</dbReference>
<keyword evidence="2 3" id="KW-0560">Oxidoreductase</keyword>
<dbReference type="PROSITE" id="PS00687">
    <property type="entry name" value="ALDEHYDE_DEHYDR_GLU"/>
    <property type="match status" value="1"/>
</dbReference>
<dbReference type="InterPro" id="IPR016161">
    <property type="entry name" value="Ald_DH/histidinol_DH"/>
</dbReference>
<dbReference type="InterPro" id="IPR016163">
    <property type="entry name" value="Ald_DH_C"/>
</dbReference>
<evidence type="ECO:0000256" key="2">
    <source>
        <dbReference type="ARBA" id="ARBA00023002"/>
    </source>
</evidence>
<keyword evidence="6" id="KW-0472">Membrane</keyword>
<dbReference type="Pfam" id="PF00171">
    <property type="entry name" value="Aldedh"/>
    <property type="match status" value="1"/>
</dbReference>
<evidence type="ECO:0000313" key="9">
    <source>
        <dbReference type="Proteomes" id="UP001165060"/>
    </source>
</evidence>
<dbReference type="InterPro" id="IPR016162">
    <property type="entry name" value="Ald_DH_N"/>
</dbReference>
<organism evidence="8 9">
    <name type="scientific">Tetraparma gracilis</name>
    <dbReference type="NCBI Taxonomy" id="2962635"/>
    <lineage>
        <taxon>Eukaryota</taxon>
        <taxon>Sar</taxon>
        <taxon>Stramenopiles</taxon>
        <taxon>Ochrophyta</taxon>
        <taxon>Bolidophyceae</taxon>
        <taxon>Parmales</taxon>
        <taxon>Triparmaceae</taxon>
        <taxon>Tetraparma</taxon>
    </lineage>
</organism>
<dbReference type="PANTHER" id="PTHR43570">
    <property type="entry name" value="ALDEHYDE DEHYDROGENASE"/>
    <property type="match status" value="1"/>
</dbReference>
<evidence type="ECO:0000256" key="4">
    <source>
        <dbReference type="PROSITE-ProRule" id="PRU10007"/>
    </source>
</evidence>
<dbReference type="Gene3D" id="3.40.309.10">
    <property type="entry name" value="Aldehyde Dehydrogenase, Chain A, domain 2"/>
    <property type="match status" value="1"/>
</dbReference>
<dbReference type="PIRSF" id="PIRSF036492">
    <property type="entry name" value="ALDH"/>
    <property type="match status" value="1"/>
</dbReference>
<dbReference type="Gene3D" id="3.40.605.10">
    <property type="entry name" value="Aldehyde Dehydrogenase, Chain A, domain 1"/>
    <property type="match status" value="1"/>
</dbReference>
<comment type="caution">
    <text evidence="8">The sequence shown here is derived from an EMBL/GenBank/DDBJ whole genome shotgun (WGS) entry which is preliminary data.</text>
</comment>
<reference evidence="8 9" key="1">
    <citation type="journal article" date="2023" name="Commun. Biol.">
        <title>Genome analysis of Parmales, the sister group of diatoms, reveals the evolutionary specialization of diatoms from phago-mixotrophs to photoautotrophs.</title>
        <authorList>
            <person name="Ban H."/>
            <person name="Sato S."/>
            <person name="Yoshikawa S."/>
            <person name="Yamada K."/>
            <person name="Nakamura Y."/>
            <person name="Ichinomiya M."/>
            <person name="Sato N."/>
            <person name="Blanc-Mathieu R."/>
            <person name="Endo H."/>
            <person name="Kuwata A."/>
            <person name="Ogata H."/>
        </authorList>
    </citation>
    <scope>NUCLEOTIDE SEQUENCE [LARGE SCALE GENOMIC DNA]</scope>
</reference>
<evidence type="ECO:0000256" key="5">
    <source>
        <dbReference type="RuleBase" id="RU003345"/>
    </source>
</evidence>
<keyword evidence="6" id="KW-0812">Transmembrane</keyword>
<evidence type="ECO:0000256" key="1">
    <source>
        <dbReference type="ARBA" id="ARBA00009986"/>
    </source>
</evidence>
<accession>A0ABQ6MKZ3</accession>